<evidence type="ECO:0000256" key="1">
    <source>
        <dbReference type="SAM" id="MobiDB-lite"/>
    </source>
</evidence>
<dbReference type="EMBL" id="GEBQ01018528">
    <property type="protein sequence ID" value="JAT21449.1"/>
    <property type="molecule type" value="Transcribed_RNA"/>
</dbReference>
<feature type="non-terminal residue" evidence="2">
    <location>
        <position position="1"/>
    </location>
</feature>
<proteinExistence type="predicted"/>
<name>A0A1B6LCN5_9HEMI</name>
<gene>
    <name evidence="2" type="ORF">g.25723</name>
</gene>
<reference evidence="2" key="1">
    <citation type="submission" date="2015-11" db="EMBL/GenBank/DDBJ databases">
        <title>De novo transcriptome assembly of four potential Pierce s Disease insect vectors from Arizona vineyards.</title>
        <authorList>
            <person name="Tassone E.E."/>
        </authorList>
    </citation>
    <scope>NUCLEOTIDE SEQUENCE</scope>
</reference>
<feature type="compositionally biased region" description="Basic residues" evidence="1">
    <location>
        <begin position="1"/>
        <end position="12"/>
    </location>
</feature>
<accession>A0A1B6LCN5</accession>
<dbReference type="AlphaFoldDB" id="A0A1B6LCN5"/>
<evidence type="ECO:0000313" key="2">
    <source>
        <dbReference type="EMBL" id="JAT21449.1"/>
    </source>
</evidence>
<sequence length="231" mass="26684">VDKFGRRSKRTKPLQGPKGDGFSLTPEGHYDIKHKLLRNVQDPEHDLDAVNRQTLTKETLLFDKTGFNARSQRIKNIANAKELNDALPLQQLDDLIPSKNTKDKSYWFHMYRLHNVGDPKFNDDAVTLGYFRNNTAKRKTDGWEFSNKRLKLVGDPIDIHDAVTLKYFKDNSVQKKEDGWEFSNKRLKSVADPTDMQDVITLNYLVRVVGELFYKFYYTLAPTSDGVKTTP</sequence>
<protein>
    <submittedName>
        <fullName evidence="2">Uncharacterized protein</fullName>
    </submittedName>
</protein>
<feature type="non-terminal residue" evidence="2">
    <location>
        <position position="231"/>
    </location>
</feature>
<organism evidence="2">
    <name type="scientific">Graphocephala atropunctata</name>
    <dbReference type="NCBI Taxonomy" id="36148"/>
    <lineage>
        <taxon>Eukaryota</taxon>
        <taxon>Metazoa</taxon>
        <taxon>Ecdysozoa</taxon>
        <taxon>Arthropoda</taxon>
        <taxon>Hexapoda</taxon>
        <taxon>Insecta</taxon>
        <taxon>Pterygota</taxon>
        <taxon>Neoptera</taxon>
        <taxon>Paraneoptera</taxon>
        <taxon>Hemiptera</taxon>
        <taxon>Auchenorrhyncha</taxon>
        <taxon>Membracoidea</taxon>
        <taxon>Cicadellidae</taxon>
        <taxon>Cicadellinae</taxon>
        <taxon>Cicadellini</taxon>
        <taxon>Graphocephala</taxon>
    </lineage>
</organism>
<feature type="region of interest" description="Disordered" evidence="1">
    <location>
        <begin position="1"/>
        <end position="26"/>
    </location>
</feature>